<name>A0ACC3AD53_9EURO</name>
<protein>
    <submittedName>
        <fullName evidence="1">Uncharacterized protein</fullName>
    </submittedName>
</protein>
<comment type="caution">
    <text evidence="1">The sequence shown here is derived from an EMBL/GenBank/DDBJ whole genome shotgun (WGS) entry which is preliminary data.</text>
</comment>
<gene>
    <name evidence="1" type="ORF">H2198_002748</name>
</gene>
<dbReference type="EMBL" id="JAPDRQ010000034">
    <property type="protein sequence ID" value="KAJ9660051.1"/>
    <property type="molecule type" value="Genomic_DNA"/>
</dbReference>
<reference evidence="1" key="1">
    <citation type="submission" date="2022-10" db="EMBL/GenBank/DDBJ databases">
        <title>Culturing micro-colonial fungi from biological soil crusts in the Mojave desert and describing Neophaeococcomyces mojavensis, and introducing the new genera and species Taxawa tesnikishii.</title>
        <authorList>
            <person name="Kurbessoian T."/>
            <person name="Stajich J.E."/>
        </authorList>
    </citation>
    <scope>NUCLEOTIDE SEQUENCE</scope>
    <source>
        <strain evidence="1">JES_112</strain>
    </source>
</reference>
<evidence type="ECO:0000313" key="2">
    <source>
        <dbReference type="Proteomes" id="UP001172386"/>
    </source>
</evidence>
<sequence length="339" mass="37886">MGILFVRDQSVGFKNHVENIAIVGAGGRSGSFIADALIRGKKHRVTAITRSDSTNKMLPGLHDIKQVDYSNHASIVKALKGQEVLIITMNVMANKESQTKLIDAAVEAGVKWIMPNEWGVDLSKVEMSKDCMLRDRLVPVREYIEKAGTDKTRWIGLCCGFWYEFSLAGTEARYGFDFDKKTLTLYDDGNTKINTSTWPQFGRAVASLLSLKILPEDEKDKSPCLSQYNNKSAHVSSFFVSQKDMFESVLRVTGDDEKAWKITHEDIVERYNRAQQMVKEGKMLGFLLTLYSRIFYKDGAGDFNGNLDNDVLGLPKEDLDEATKVAVNMALSGDTNAVE</sequence>
<evidence type="ECO:0000313" key="1">
    <source>
        <dbReference type="EMBL" id="KAJ9660051.1"/>
    </source>
</evidence>
<organism evidence="1 2">
    <name type="scientific">Neophaeococcomyces mojaviensis</name>
    <dbReference type="NCBI Taxonomy" id="3383035"/>
    <lineage>
        <taxon>Eukaryota</taxon>
        <taxon>Fungi</taxon>
        <taxon>Dikarya</taxon>
        <taxon>Ascomycota</taxon>
        <taxon>Pezizomycotina</taxon>
        <taxon>Eurotiomycetes</taxon>
        <taxon>Chaetothyriomycetidae</taxon>
        <taxon>Chaetothyriales</taxon>
        <taxon>Chaetothyriales incertae sedis</taxon>
        <taxon>Neophaeococcomyces</taxon>
    </lineage>
</organism>
<dbReference type="Proteomes" id="UP001172386">
    <property type="component" value="Unassembled WGS sequence"/>
</dbReference>
<keyword evidence="2" id="KW-1185">Reference proteome</keyword>
<proteinExistence type="predicted"/>
<accession>A0ACC3AD53</accession>